<dbReference type="PROSITE" id="PS50011">
    <property type="entry name" value="PROTEIN_KINASE_DOM"/>
    <property type="match status" value="1"/>
</dbReference>
<evidence type="ECO:0000256" key="5">
    <source>
        <dbReference type="ARBA" id="ARBA00022840"/>
    </source>
</evidence>
<evidence type="ECO:0000259" key="12">
    <source>
        <dbReference type="PROSITE" id="PS50011"/>
    </source>
</evidence>
<keyword evidence="14" id="KW-1185">Reference proteome</keyword>
<feature type="region of interest" description="Disordered" evidence="11">
    <location>
        <begin position="627"/>
        <end position="646"/>
    </location>
</feature>
<dbReference type="GO" id="GO:0005524">
    <property type="term" value="F:ATP binding"/>
    <property type="evidence" value="ECO:0007669"/>
    <property type="project" value="UniProtKB-KW"/>
</dbReference>
<feature type="region of interest" description="Disordered" evidence="11">
    <location>
        <begin position="386"/>
        <end position="512"/>
    </location>
</feature>
<feature type="region of interest" description="Disordered" evidence="11">
    <location>
        <begin position="692"/>
        <end position="777"/>
    </location>
</feature>
<evidence type="ECO:0000256" key="7">
    <source>
        <dbReference type="ARBA" id="ARBA00048679"/>
    </source>
</evidence>
<dbReference type="Pfam" id="PF00069">
    <property type="entry name" value="Pkinase"/>
    <property type="match status" value="1"/>
</dbReference>
<evidence type="ECO:0000256" key="4">
    <source>
        <dbReference type="ARBA" id="ARBA00022777"/>
    </source>
</evidence>
<feature type="compositionally biased region" description="Low complexity" evidence="11">
    <location>
        <begin position="979"/>
        <end position="995"/>
    </location>
</feature>
<feature type="binding site" evidence="9">
    <location>
        <begin position="29"/>
        <end position="30"/>
    </location>
    <ligand>
        <name>ATP</name>
        <dbReference type="ChEBI" id="CHEBI:30616"/>
    </ligand>
</feature>
<keyword evidence="1" id="KW-0723">Serine/threonine-protein kinase</keyword>
<organism evidence="13 14">
    <name type="scientific">Elysia crispata</name>
    <name type="common">lettuce slug</name>
    <dbReference type="NCBI Taxonomy" id="231223"/>
    <lineage>
        <taxon>Eukaryota</taxon>
        <taxon>Metazoa</taxon>
        <taxon>Spiralia</taxon>
        <taxon>Lophotrochozoa</taxon>
        <taxon>Mollusca</taxon>
        <taxon>Gastropoda</taxon>
        <taxon>Heterobranchia</taxon>
        <taxon>Euthyneura</taxon>
        <taxon>Panpulmonata</taxon>
        <taxon>Sacoglossa</taxon>
        <taxon>Placobranchoidea</taxon>
        <taxon>Plakobranchidae</taxon>
        <taxon>Elysia</taxon>
    </lineage>
</organism>
<feature type="region of interest" description="Disordered" evidence="11">
    <location>
        <begin position="824"/>
        <end position="871"/>
    </location>
</feature>
<feature type="compositionally biased region" description="Polar residues" evidence="11">
    <location>
        <begin position="346"/>
        <end position="356"/>
    </location>
</feature>
<feature type="compositionally biased region" description="Basic residues" evidence="11">
    <location>
        <begin position="258"/>
        <end position="267"/>
    </location>
</feature>
<feature type="region of interest" description="Disordered" evidence="11">
    <location>
        <begin position="324"/>
        <end position="356"/>
    </location>
</feature>
<evidence type="ECO:0000256" key="1">
    <source>
        <dbReference type="ARBA" id="ARBA00022527"/>
    </source>
</evidence>
<dbReference type="PANTHER" id="PTHR24350">
    <property type="entry name" value="SERINE/THREONINE-PROTEIN KINASE IAL-RELATED"/>
    <property type="match status" value="1"/>
</dbReference>
<proteinExistence type="predicted"/>
<evidence type="ECO:0000256" key="2">
    <source>
        <dbReference type="ARBA" id="ARBA00022679"/>
    </source>
</evidence>
<feature type="domain" description="Protein kinase" evidence="12">
    <location>
        <begin position="1"/>
        <end position="164"/>
    </location>
</feature>
<feature type="compositionally biased region" description="Polar residues" evidence="11">
    <location>
        <begin position="1108"/>
        <end position="1122"/>
    </location>
</feature>
<evidence type="ECO:0000256" key="6">
    <source>
        <dbReference type="ARBA" id="ARBA00047899"/>
    </source>
</evidence>
<feature type="compositionally biased region" description="Basic and acidic residues" evidence="11">
    <location>
        <begin position="1176"/>
        <end position="1190"/>
    </location>
</feature>
<feature type="compositionally biased region" description="Polar residues" evidence="11">
    <location>
        <begin position="1191"/>
        <end position="1200"/>
    </location>
</feature>
<dbReference type="EMBL" id="JAWDGP010007633">
    <property type="protein sequence ID" value="KAK3710672.1"/>
    <property type="molecule type" value="Genomic_DNA"/>
</dbReference>
<dbReference type="InterPro" id="IPR030616">
    <property type="entry name" value="Aur-like"/>
</dbReference>
<evidence type="ECO:0000256" key="3">
    <source>
        <dbReference type="ARBA" id="ARBA00022741"/>
    </source>
</evidence>
<dbReference type="Gene3D" id="1.10.510.10">
    <property type="entry name" value="Transferase(Phosphotransferase) domain 1"/>
    <property type="match status" value="1"/>
</dbReference>
<feature type="compositionally biased region" description="Polar residues" evidence="11">
    <location>
        <begin position="830"/>
        <end position="840"/>
    </location>
</feature>
<feature type="region of interest" description="Disordered" evidence="11">
    <location>
        <begin position="896"/>
        <end position="1014"/>
    </location>
</feature>
<feature type="compositionally biased region" description="Low complexity" evidence="11">
    <location>
        <begin position="1095"/>
        <end position="1107"/>
    </location>
</feature>
<feature type="region of interest" description="Disordered" evidence="11">
    <location>
        <begin position="1043"/>
        <end position="1066"/>
    </location>
</feature>
<sequence length="1508" mass="165370">MWGKVGYRWCAARGSYKHKVRGSRDLKMENIMLDTPKKNVKLIDFGLSNTFSKDELMKTHCGSPEYAAPELFTAGEKYGLEIDIWSLGVVMYAMLVGKLPFTTPYTDQYRRQKLVQQMERGLVEQHKQEMIHLTADCQDLLHKVIEPSPSLRLPLLDMEIHAWVTECNKRPFFPFHSFPRDKQQRFQMQESVTSIEEEEVLDELATSLEMKKELLEQKVAENKSDELSAMFNMILDRKRQQQGLFDVDYTAKPEKKEPRGRRSKSAHAKTDKNAQKAPPSLVLPPDDNGGGDPSSAPHSGNDADHETKFSSFDFLALCSTPTWLGPERRKSRRRSRSPMPMPHLQQHGSQGLSVRNQMKRDYMERQAIEMEREMIREERAAALAAAAAESAQQDNDGSNSHLSVNATLSVPPEGFTGVRRSSSFKLSRRRARSCGPSSRRKSMFQRAGSVDRNTPDTEGPPSLASGLATKQEGSSAPLIASELRRGTTKTSSLKIRRARSGSMAIPEQHRRKASLDISAGSGIGSGHTTSNVAFAAPASAKGGNRLTVPRADAAGKRNFLQVPGLDYESRQFLTVPEHHKGSNPHLAEEEEVAQPSLDAALGSTKMTTLSTPAPKSVPRPMNLLLPESYPNHPDENLKSAATGGANGPITSVEVHYVDKSNPTSSSDLLIQPIPVAPSDDKLVPKFDSLKSSRVGLKDAQTKETSLKANDNSCNASQTALPKPDQQVTIPTPKRRGHVKQRPSYFVVDLNSSSPAGPSQTLSLSCNESQPPPNDISSRLEHNEKAISVTMQALETNSKISISSNPSVPRPPRPSAEDRLVLEPEQAQPPCHNSLSKTPGTAGSCERQRNSKPVDHQFRSLQLSSDCPPKEVDDRFSNTTHLFSDSFRHEMLSQAARPIGGQGGTSALATSAASGGTSSGGTPVGIGATQKVSRQSSQASHASRNTPLIDDDGGALGRHGNNSTSKEAISQFPPSSSRKGSAMSTLSGRSSGSRTGSGRRHSAGKSARSPTTPTWLNLRTPLARIESFHSDDFECLADSDLEEDGEDIEEGADVTHASSSSPMSASTPTVPCFVYKLHMMKKKQAKLKTKCNNINISSNNNNNNSISNGQDTPNNVSDFTSSTKPRRNFTEKLHVGVQRLDATATDPLLSSGSETEHPDEGQERLGVPGKTKIHPMVPDDREPEVLSKSDTKTLPYSNAITRQPNQIKNSINKFPKIIPDAEQGLKKKAFVKNLAWRKSFAQFLKRKRYLNSSSNTPTPQHQRQQQQQQQLQQQQQQQQQMQQQQHHRQVHLQRQQQQQHVHQPHQQQSYQHQSQQYPQQQQQAQQHRAEVSSCSPGNNNNNEIGGREATANQPTAPNGLTTLALTPSQAKASSDDTSTGAGDGHRMGQEIVDHKIASNTLSSALVETSVTELIELQSSPKLLEPASPSPHDRVFDFALANDSPKMKTSCLLGWGACRDCGRGEVSSEEDVECFTALEPAPGNLSLKAVGESNLQEGFSYTQTYQFSPT</sequence>
<feature type="compositionally biased region" description="Polar residues" evidence="11">
    <location>
        <begin position="1349"/>
        <end position="1379"/>
    </location>
</feature>
<name>A0AAE1CM07_9GAST</name>
<dbReference type="InterPro" id="IPR000719">
    <property type="entry name" value="Prot_kinase_dom"/>
</dbReference>
<keyword evidence="5 9" id="KW-0067">ATP-binding</keyword>
<feature type="binding site" evidence="9">
    <location>
        <position position="44"/>
    </location>
    <ligand>
        <name>ATP</name>
        <dbReference type="ChEBI" id="CHEBI:30616"/>
    </ligand>
</feature>
<accession>A0AAE1CM07</accession>
<feature type="region of interest" description="Disordered" evidence="11">
    <location>
        <begin position="245"/>
        <end position="306"/>
    </location>
</feature>
<feature type="compositionally biased region" description="Basic and acidic residues" evidence="11">
    <location>
        <begin position="692"/>
        <end position="705"/>
    </location>
</feature>
<feature type="compositionally biased region" description="Polar residues" evidence="11">
    <location>
        <begin position="706"/>
        <end position="729"/>
    </location>
</feature>
<feature type="region of interest" description="Disordered" evidence="11">
    <location>
        <begin position="1095"/>
        <end position="1200"/>
    </location>
</feature>
<feature type="compositionally biased region" description="Low complexity" evidence="11">
    <location>
        <begin position="1056"/>
        <end position="1066"/>
    </location>
</feature>
<feature type="compositionally biased region" description="Basic and acidic residues" evidence="11">
    <location>
        <begin position="845"/>
        <end position="857"/>
    </location>
</feature>
<feature type="active site" description="Proton acceptor" evidence="8">
    <location>
        <position position="25"/>
    </location>
</feature>
<evidence type="ECO:0000313" key="14">
    <source>
        <dbReference type="Proteomes" id="UP001283361"/>
    </source>
</evidence>
<dbReference type="SUPFAM" id="SSF56112">
    <property type="entry name" value="Protein kinase-like (PK-like)"/>
    <property type="match status" value="1"/>
</dbReference>
<feature type="compositionally biased region" description="Low complexity" evidence="11">
    <location>
        <begin position="904"/>
        <end position="915"/>
    </location>
</feature>
<reference evidence="13" key="1">
    <citation type="journal article" date="2023" name="G3 (Bethesda)">
        <title>A reference genome for the long-term kleptoplast-retaining sea slug Elysia crispata morphotype clarki.</title>
        <authorList>
            <person name="Eastman K.E."/>
            <person name="Pendleton A.L."/>
            <person name="Shaikh M.A."/>
            <person name="Suttiyut T."/>
            <person name="Ogas R."/>
            <person name="Tomko P."/>
            <person name="Gavelis G."/>
            <person name="Widhalm J.R."/>
            <person name="Wisecaver J.H."/>
        </authorList>
    </citation>
    <scope>NUCLEOTIDE SEQUENCE</scope>
    <source>
        <strain evidence="13">ECLA1</strain>
    </source>
</reference>
<feature type="compositionally biased region" description="Low complexity" evidence="11">
    <location>
        <begin position="1291"/>
        <end position="1325"/>
    </location>
</feature>
<evidence type="ECO:0000256" key="8">
    <source>
        <dbReference type="PIRSR" id="PIRSR630616-1"/>
    </source>
</evidence>
<keyword evidence="4" id="KW-0418">Kinase</keyword>
<evidence type="ECO:0000256" key="9">
    <source>
        <dbReference type="PIRSR" id="PIRSR630616-2"/>
    </source>
</evidence>
<feature type="compositionally biased region" description="Basic residues" evidence="11">
    <location>
        <begin position="426"/>
        <end position="443"/>
    </location>
</feature>
<dbReference type="GO" id="GO:0004674">
    <property type="term" value="F:protein serine/threonine kinase activity"/>
    <property type="evidence" value="ECO:0007669"/>
    <property type="project" value="UniProtKB-KW"/>
</dbReference>
<evidence type="ECO:0000256" key="10">
    <source>
        <dbReference type="PIRSR" id="PIRSR630616-3"/>
    </source>
</evidence>
<gene>
    <name evidence="13" type="ORF">RRG08_009710</name>
</gene>
<comment type="catalytic activity">
    <reaction evidence="7">
        <text>L-seryl-[protein] + ATP = O-phospho-L-seryl-[protein] + ADP + H(+)</text>
        <dbReference type="Rhea" id="RHEA:17989"/>
        <dbReference type="Rhea" id="RHEA-COMP:9863"/>
        <dbReference type="Rhea" id="RHEA-COMP:11604"/>
        <dbReference type="ChEBI" id="CHEBI:15378"/>
        <dbReference type="ChEBI" id="CHEBI:29999"/>
        <dbReference type="ChEBI" id="CHEBI:30616"/>
        <dbReference type="ChEBI" id="CHEBI:83421"/>
        <dbReference type="ChEBI" id="CHEBI:456216"/>
        <dbReference type="EC" id="2.7.11.1"/>
    </reaction>
</comment>
<keyword evidence="2" id="KW-0808">Transferase</keyword>
<feature type="region of interest" description="Disordered" evidence="11">
    <location>
        <begin position="1250"/>
        <end position="1385"/>
    </location>
</feature>
<comment type="catalytic activity">
    <reaction evidence="6">
        <text>L-threonyl-[protein] + ATP = O-phospho-L-threonyl-[protein] + ADP + H(+)</text>
        <dbReference type="Rhea" id="RHEA:46608"/>
        <dbReference type="Rhea" id="RHEA-COMP:11060"/>
        <dbReference type="Rhea" id="RHEA-COMP:11605"/>
        <dbReference type="ChEBI" id="CHEBI:15378"/>
        <dbReference type="ChEBI" id="CHEBI:30013"/>
        <dbReference type="ChEBI" id="CHEBI:30616"/>
        <dbReference type="ChEBI" id="CHEBI:61977"/>
        <dbReference type="ChEBI" id="CHEBI:456216"/>
        <dbReference type="EC" id="2.7.11.1"/>
    </reaction>
</comment>
<protein>
    <recommendedName>
        <fullName evidence="12">Protein kinase domain-containing protein</fullName>
    </recommendedName>
</protein>
<keyword evidence="3 9" id="KW-0547">Nucleotide-binding</keyword>
<evidence type="ECO:0000256" key="11">
    <source>
        <dbReference type="SAM" id="MobiDB-lite"/>
    </source>
</evidence>
<evidence type="ECO:0000313" key="13">
    <source>
        <dbReference type="EMBL" id="KAK3710672.1"/>
    </source>
</evidence>
<dbReference type="SMART" id="SM00220">
    <property type="entry name" value="S_TKc"/>
    <property type="match status" value="1"/>
</dbReference>
<comment type="caution">
    <text evidence="13">The sequence shown here is derived from an EMBL/GenBank/DDBJ whole genome shotgun (WGS) entry which is preliminary data.</text>
</comment>
<feature type="region of interest" description="Disordered" evidence="11">
    <location>
        <begin position="796"/>
        <end position="815"/>
    </location>
</feature>
<feature type="compositionally biased region" description="Low complexity" evidence="11">
    <location>
        <begin position="932"/>
        <end position="943"/>
    </location>
</feature>
<feature type="compositionally biased region" description="Polar residues" evidence="11">
    <location>
        <begin position="394"/>
        <end position="408"/>
    </location>
</feature>
<dbReference type="InterPro" id="IPR011009">
    <property type="entry name" value="Kinase-like_dom_sf"/>
</dbReference>
<feature type="compositionally biased region" description="Basic and acidic residues" evidence="11">
    <location>
        <begin position="1153"/>
        <end position="1162"/>
    </location>
</feature>
<feature type="compositionally biased region" description="Low complexity" evidence="11">
    <location>
        <begin position="1259"/>
        <end position="1283"/>
    </location>
</feature>
<feature type="cross-link" description="Glycyl lysine isopeptide (Lys-Gly) (interchain with G-Cter in SUMO2)" evidence="10">
    <location>
        <position position="27"/>
    </location>
</feature>
<feature type="compositionally biased region" description="Polar residues" evidence="11">
    <location>
        <begin position="749"/>
        <end position="768"/>
    </location>
</feature>
<feature type="compositionally biased region" description="Polar residues" evidence="11">
    <location>
        <begin position="959"/>
        <end position="978"/>
    </location>
</feature>
<dbReference type="Proteomes" id="UP001283361">
    <property type="component" value="Unassembled WGS sequence"/>
</dbReference>